<evidence type="ECO:0000256" key="1">
    <source>
        <dbReference type="SAM" id="MobiDB-lite"/>
    </source>
</evidence>
<dbReference type="RefSeq" id="WP_272171435.1">
    <property type="nucleotide sequence ID" value="NZ_JAQOSL010000030.1"/>
</dbReference>
<dbReference type="EMBL" id="JBHSNZ010000009">
    <property type="protein sequence ID" value="MFC5809146.1"/>
    <property type="molecule type" value="Genomic_DNA"/>
</dbReference>
<comment type="caution">
    <text evidence="2">The sequence shown here is derived from an EMBL/GenBank/DDBJ whole genome shotgun (WGS) entry which is preliminary data.</text>
</comment>
<accession>A0ABW1B7U7</accession>
<feature type="region of interest" description="Disordered" evidence="1">
    <location>
        <begin position="150"/>
        <end position="171"/>
    </location>
</feature>
<protein>
    <submittedName>
        <fullName evidence="2">Uncharacterized protein</fullName>
    </submittedName>
</protein>
<evidence type="ECO:0000313" key="3">
    <source>
        <dbReference type="Proteomes" id="UP001596112"/>
    </source>
</evidence>
<evidence type="ECO:0000313" key="2">
    <source>
        <dbReference type="EMBL" id="MFC5809146.1"/>
    </source>
</evidence>
<dbReference type="Proteomes" id="UP001596112">
    <property type="component" value="Unassembled WGS sequence"/>
</dbReference>
<dbReference type="InterPro" id="IPR018162">
    <property type="entry name" value="Ala-tRNA-ligase_IIc_anticod-bd"/>
</dbReference>
<sequence>MNLKRGVVGVRESVPQVSTFAECLVWLGYRRVPPGPLLAADDGATTLFTSVAAPAWRRFLTGHPRPEPGGAVVLQWVLNTSRLAHLPPASPPSVQRTVGAVWTGRRPYQEALGDVLDALRRAGVPPGELTFLIRAEPQDGPPVTAALRGLGVPPGSIARGPRPPDAPQRMEPELGPCLTVRRRSRDVVFGHCDGHCPCGCHLSVAHIQFVERRRTAGRVTPLRRPLFEVIVSEHALTHPAAPDGPPVRGGRRTPVPPLLSRLTAGIADLLALAGAAAGPSPLFLADLSSAVSLLLGEGMAPGPRGGPYVLRRLIRMIGTELAVHGLPPALLTSVIATTEFAYRAPLGFPELSASSWVHMARERDAFLRALVRGRTLLLRSGALSERPGEAARQLTRLWSERGVPLALSLRWCREAGVEPSLPHLALAGNPDVAHAEPAVTVRPAPPRPAADPWT</sequence>
<name>A0ABW1B7U7_9ACTN</name>
<reference evidence="3" key="1">
    <citation type="journal article" date="2019" name="Int. J. Syst. Evol. Microbiol.">
        <title>The Global Catalogue of Microorganisms (GCM) 10K type strain sequencing project: providing services to taxonomists for standard genome sequencing and annotation.</title>
        <authorList>
            <consortium name="The Broad Institute Genomics Platform"/>
            <consortium name="The Broad Institute Genome Sequencing Center for Infectious Disease"/>
            <person name="Wu L."/>
            <person name="Ma J."/>
        </authorList>
    </citation>
    <scope>NUCLEOTIDE SEQUENCE [LARGE SCALE GENOMIC DNA]</scope>
    <source>
        <strain evidence="3">JCM 9918</strain>
    </source>
</reference>
<organism evidence="2 3">
    <name type="scientific">Streptomyces heilongjiangensis</name>
    <dbReference type="NCBI Taxonomy" id="945052"/>
    <lineage>
        <taxon>Bacteria</taxon>
        <taxon>Bacillati</taxon>
        <taxon>Actinomycetota</taxon>
        <taxon>Actinomycetes</taxon>
        <taxon>Kitasatosporales</taxon>
        <taxon>Streptomycetaceae</taxon>
        <taxon>Streptomyces</taxon>
    </lineage>
</organism>
<dbReference type="SUPFAM" id="SSF101353">
    <property type="entry name" value="Putative anticodon-binding domain of alanyl-tRNA synthetase (AlaRS)"/>
    <property type="match status" value="1"/>
</dbReference>
<proteinExistence type="predicted"/>
<keyword evidence="3" id="KW-1185">Reference proteome</keyword>
<gene>
    <name evidence="2" type="ORF">ACFQGO_16805</name>
</gene>